<reference evidence="7 8" key="1">
    <citation type="submission" date="2015-12" db="EMBL/GenBank/DDBJ databases">
        <title>The genome of Folsomia candida.</title>
        <authorList>
            <person name="Faddeeva A."/>
            <person name="Derks M.F."/>
            <person name="Anvar Y."/>
            <person name="Smit S."/>
            <person name="Van Straalen N."/>
            <person name="Roelofs D."/>
        </authorList>
    </citation>
    <scope>NUCLEOTIDE SEQUENCE [LARGE SCALE GENOMIC DNA]</scope>
    <source>
        <strain evidence="7 8">VU population</strain>
        <tissue evidence="7">Whole body</tissue>
    </source>
</reference>
<dbReference type="SUPFAM" id="SSF47616">
    <property type="entry name" value="GST C-terminal domain-like"/>
    <property type="match status" value="1"/>
</dbReference>
<evidence type="ECO:0000256" key="3">
    <source>
        <dbReference type="ARBA" id="ARBA00038317"/>
    </source>
</evidence>
<dbReference type="CDD" id="cd03192">
    <property type="entry name" value="GST_C_Sigma_like"/>
    <property type="match status" value="1"/>
</dbReference>
<evidence type="ECO:0000256" key="2">
    <source>
        <dbReference type="ARBA" id="ARBA00022679"/>
    </source>
</evidence>
<dbReference type="SFLD" id="SFLDG01205">
    <property type="entry name" value="AMPS.1"/>
    <property type="match status" value="1"/>
</dbReference>
<protein>
    <recommendedName>
        <fullName evidence="1">glutathione transferase</fullName>
        <ecNumber evidence="1">2.5.1.18</ecNumber>
    </recommendedName>
</protein>
<dbReference type="STRING" id="158441.A0A226DXQ6"/>
<comment type="similarity">
    <text evidence="3">Belongs to the GST superfamily. Sigma family.</text>
</comment>
<dbReference type="Gene3D" id="3.40.30.10">
    <property type="entry name" value="Glutaredoxin"/>
    <property type="match status" value="1"/>
</dbReference>
<dbReference type="PANTHER" id="PTHR11571:SF224">
    <property type="entry name" value="HEMATOPOIETIC PROSTAGLANDIN D SYNTHASE"/>
    <property type="match status" value="1"/>
</dbReference>
<evidence type="ECO:0000259" key="5">
    <source>
        <dbReference type="PROSITE" id="PS50404"/>
    </source>
</evidence>
<dbReference type="InterPro" id="IPR040079">
    <property type="entry name" value="Glutathione_S-Trfase"/>
</dbReference>
<comment type="caution">
    <text evidence="7">The sequence shown here is derived from an EMBL/GenBank/DDBJ whole genome shotgun (WGS) entry which is preliminary data.</text>
</comment>
<dbReference type="OrthoDB" id="414243at2759"/>
<dbReference type="CDD" id="cd03039">
    <property type="entry name" value="GST_N_Sigma_like"/>
    <property type="match status" value="1"/>
</dbReference>
<evidence type="ECO:0000256" key="1">
    <source>
        <dbReference type="ARBA" id="ARBA00012452"/>
    </source>
</evidence>
<dbReference type="OMA" id="WIASRPV"/>
<dbReference type="SFLD" id="SFLDS00019">
    <property type="entry name" value="Glutathione_Transferase_(cytos"/>
    <property type="match status" value="1"/>
</dbReference>
<dbReference type="PANTHER" id="PTHR11571">
    <property type="entry name" value="GLUTATHIONE S-TRANSFERASE"/>
    <property type="match status" value="1"/>
</dbReference>
<proteinExistence type="inferred from homology"/>
<dbReference type="InterPro" id="IPR036282">
    <property type="entry name" value="Glutathione-S-Trfase_C_sf"/>
</dbReference>
<keyword evidence="8" id="KW-1185">Reference proteome</keyword>
<feature type="domain" description="GST N-terminal" evidence="5">
    <location>
        <begin position="2"/>
        <end position="83"/>
    </location>
</feature>
<dbReference type="EC" id="2.5.1.18" evidence="1"/>
<dbReference type="GO" id="GO:0006749">
    <property type="term" value="P:glutathione metabolic process"/>
    <property type="evidence" value="ECO:0007669"/>
    <property type="project" value="TreeGrafter"/>
</dbReference>
<dbReference type="FunFam" id="1.20.1050.10:FF:000030">
    <property type="entry name" value="Glutathione S-transferase S1"/>
    <property type="match status" value="1"/>
</dbReference>
<feature type="domain" description="GST C-terminal" evidence="6">
    <location>
        <begin position="85"/>
        <end position="209"/>
    </location>
</feature>
<dbReference type="Pfam" id="PF14497">
    <property type="entry name" value="GST_C_3"/>
    <property type="match status" value="1"/>
</dbReference>
<dbReference type="EMBL" id="LNIX01000010">
    <property type="protein sequence ID" value="OXA49471.1"/>
    <property type="molecule type" value="Genomic_DNA"/>
</dbReference>
<dbReference type="InterPro" id="IPR036249">
    <property type="entry name" value="Thioredoxin-like_sf"/>
</dbReference>
<dbReference type="Proteomes" id="UP000198287">
    <property type="component" value="Unassembled WGS sequence"/>
</dbReference>
<dbReference type="PROSITE" id="PS50405">
    <property type="entry name" value="GST_CTER"/>
    <property type="match status" value="1"/>
</dbReference>
<evidence type="ECO:0000313" key="7">
    <source>
        <dbReference type="EMBL" id="OXA49471.1"/>
    </source>
</evidence>
<dbReference type="InterPro" id="IPR010987">
    <property type="entry name" value="Glutathione-S-Trfase_C-like"/>
</dbReference>
<name>A0A226DXQ6_FOLCA</name>
<accession>A0A226DXQ6</accession>
<dbReference type="SFLD" id="SFLDG00363">
    <property type="entry name" value="AMPS_(cytGST):_Alpha-__Mu-__Pi"/>
    <property type="match status" value="1"/>
</dbReference>
<dbReference type="FunFam" id="3.40.30.10:FF:000258">
    <property type="entry name" value="Glutathione S-transferase"/>
    <property type="match status" value="1"/>
</dbReference>
<dbReference type="AlphaFoldDB" id="A0A226DXQ6"/>
<dbReference type="Pfam" id="PF02798">
    <property type="entry name" value="GST_N"/>
    <property type="match status" value="1"/>
</dbReference>
<keyword evidence="2 7" id="KW-0808">Transferase</keyword>
<dbReference type="GO" id="GO:0004364">
    <property type="term" value="F:glutathione transferase activity"/>
    <property type="evidence" value="ECO:0007669"/>
    <property type="project" value="UniProtKB-EC"/>
</dbReference>
<sequence length="209" mass="23733">MADYKLTYYNIRGLAEPTRYLFAMAGVPYEDVRIPYDPASSLPKDIKDNTPWGQVPVLEYKGELLAQASAIARFVAKRFNLAGRDEFEAAKCDEYVDAMKDFCIEAFRAIRLEQDLAKKAAIKVTMMATVIPKYLQKFEDILSRSKSGWLVGDGVTWADVYVCVYISLNTDFHQLPLLDGYPALGKMYATLHAIPEIKDWVEKRPKTNT</sequence>
<gene>
    <name evidence="7" type="ORF">Fcan01_15332</name>
</gene>
<organism evidence="7 8">
    <name type="scientific">Folsomia candida</name>
    <name type="common">Springtail</name>
    <dbReference type="NCBI Taxonomy" id="158441"/>
    <lineage>
        <taxon>Eukaryota</taxon>
        <taxon>Metazoa</taxon>
        <taxon>Ecdysozoa</taxon>
        <taxon>Arthropoda</taxon>
        <taxon>Hexapoda</taxon>
        <taxon>Collembola</taxon>
        <taxon>Entomobryomorpha</taxon>
        <taxon>Isotomoidea</taxon>
        <taxon>Isotomidae</taxon>
        <taxon>Proisotominae</taxon>
        <taxon>Folsomia</taxon>
    </lineage>
</organism>
<dbReference type="Gene3D" id="1.20.1050.10">
    <property type="match status" value="1"/>
</dbReference>
<dbReference type="PROSITE" id="PS50404">
    <property type="entry name" value="GST_NTER"/>
    <property type="match status" value="1"/>
</dbReference>
<evidence type="ECO:0000313" key="8">
    <source>
        <dbReference type="Proteomes" id="UP000198287"/>
    </source>
</evidence>
<evidence type="ECO:0000256" key="4">
    <source>
        <dbReference type="ARBA" id="ARBA00047960"/>
    </source>
</evidence>
<dbReference type="InterPro" id="IPR050213">
    <property type="entry name" value="GST_superfamily"/>
</dbReference>
<evidence type="ECO:0000259" key="6">
    <source>
        <dbReference type="PROSITE" id="PS50405"/>
    </source>
</evidence>
<dbReference type="SUPFAM" id="SSF52833">
    <property type="entry name" value="Thioredoxin-like"/>
    <property type="match status" value="1"/>
</dbReference>
<dbReference type="InterPro" id="IPR004046">
    <property type="entry name" value="GST_C"/>
</dbReference>
<comment type="catalytic activity">
    <reaction evidence="4">
        <text>RX + glutathione = an S-substituted glutathione + a halide anion + H(+)</text>
        <dbReference type="Rhea" id="RHEA:16437"/>
        <dbReference type="ChEBI" id="CHEBI:15378"/>
        <dbReference type="ChEBI" id="CHEBI:16042"/>
        <dbReference type="ChEBI" id="CHEBI:17792"/>
        <dbReference type="ChEBI" id="CHEBI:57925"/>
        <dbReference type="ChEBI" id="CHEBI:90779"/>
        <dbReference type="EC" id="2.5.1.18"/>
    </reaction>
</comment>
<dbReference type="InterPro" id="IPR004045">
    <property type="entry name" value="Glutathione_S-Trfase_N"/>
</dbReference>